<dbReference type="STRING" id="45070.Lnau_0526"/>
<proteinExistence type="predicted"/>
<dbReference type="RefSeq" id="WP_058503604.1">
    <property type="nucleotide sequence ID" value="NZ_CAAAIF010000024.1"/>
</dbReference>
<dbReference type="AlphaFoldDB" id="A0A0W0X1Z8"/>
<keyword evidence="2" id="KW-1185">Reference proteome</keyword>
<comment type="caution">
    <text evidence="1">The sequence shown here is derived from an EMBL/GenBank/DDBJ whole genome shotgun (WGS) entry which is preliminary data.</text>
</comment>
<dbReference type="PROSITE" id="PS51257">
    <property type="entry name" value="PROKAR_LIPOPROTEIN"/>
    <property type="match status" value="1"/>
</dbReference>
<dbReference type="PATRIC" id="fig|45070.6.peg.553"/>
<gene>
    <name evidence="1" type="ORF">Lnau_0526</name>
</gene>
<reference evidence="1 2" key="1">
    <citation type="submission" date="2015-11" db="EMBL/GenBank/DDBJ databases">
        <title>Genomic analysis of 38 Legionella species identifies large and diverse effector repertoires.</title>
        <authorList>
            <person name="Burstein D."/>
            <person name="Amaro F."/>
            <person name="Zusman T."/>
            <person name="Lifshitz Z."/>
            <person name="Cohen O."/>
            <person name="Gilbert J.A."/>
            <person name="Pupko T."/>
            <person name="Shuman H.A."/>
            <person name="Segal G."/>
        </authorList>
    </citation>
    <scope>NUCLEOTIDE SEQUENCE [LARGE SCALE GENOMIC DNA]</scope>
    <source>
        <strain evidence="1 2">ATCC 49506</strain>
    </source>
</reference>
<accession>A0A0W0X1Z8</accession>
<name>A0A0W0X1Z8_9GAMM</name>
<evidence type="ECO:0008006" key="3">
    <source>
        <dbReference type="Google" id="ProtNLM"/>
    </source>
</evidence>
<dbReference type="EMBL" id="LNYO01000006">
    <property type="protein sequence ID" value="KTD38611.1"/>
    <property type="molecule type" value="Genomic_DNA"/>
</dbReference>
<sequence length="67" mass="7415">MKIGLIATLIFISSFILGCESEQAKTKRLSQLTCESSKVGRSREELTAIAEACFRKGNFVKSSGKEW</sequence>
<dbReference type="OrthoDB" id="5653818at2"/>
<dbReference type="Proteomes" id="UP000054725">
    <property type="component" value="Unassembled WGS sequence"/>
</dbReference>
<evidence type="ECO:0000313" key="1">
    <source>
        <dbReference type="EMBL" id="KTD38611.1"/>
    </source>
</evidence>
<organism evidence="1 2">
    <name type="scientific">Legionella nautarum</name>
    <dbReference type="NCBI Taxonomy" id="45070"/>
    <lineage>
        <taxon>Bacteria</taxon>
        <taxon>Pseudomonadati</taxon>
        <taxon>Pseudomonadota</taxon>
        <taxon>Gammaproteobacteria</taxon>
        <taxon>Legionellales</taxon>
        <taxon>Legionellaceae</taxon>
        <taxon>Legionella</taxon>
    </lineage>
</organism>
<evidence type="ECO:0000313" key="2">
    <source>
        <dbReference type="Proteomes" id="UP000054725"/>
    </source>
</evidence>
<protein>
    <recommendedName>
        <fullName evidence="3">Entry exclusion lipoprotein TrbK</fullName>
    </recommendedName>
</protein>